<reference evidence="1 2" key="1">
    <citation type="submission" date="2019-01" db="EMBL/GenBank/DDBJ databases">
        <title>A draft genome assembly of the solar-powered sea slug Elysia chlorotica.</title>
        <authorList>
            <person name="Cai H."/>
            <person name="Li Q."/>
            <person name="Fang X."/>
            <person name="Li J."/>
            <person name="Curtis N.E."/>
            <person name="Altenburger A."/>
            <person name="Shibata T."/>
            <person name="Feng M."/>
            <person name="Maeda T."/>
            <person name="Schwartz J.A."/>
            <person name="Shigenobu S."/>
            <person name="Lundholm N."/>
            <person name="Nishiyama T."/>
            <person name="Yang H."/>
            <person name="Hasebe M."/>
            <person name="Li S."/>
            <person name="Pierce S.K."/>
            <person name="Wang J."/>
        </authorList>
    </citation>
    <scope>NUCLEOTIDE SEQUENCE [LARGE SCALE GENOMIC DNA]</scope>
    <source>
        <strain evidence="1">EC2010</strain>
        <tissue evidence="1">Whole organism of an adult</tissue>
    </source>
</reference>
<name>A0A3S0ZLA6_ELYCH</name>
<protein>
    <submittedName>
        <fullName evidence="1">Uncharacterized protein</fullName>
    </submittedName>
</protein>
<proteinExistence type="predicted"/>
<dbReference type="Proteomes" id="UP000271974">
    <property type="component" value="Unassembled WGS sequence"/>
</dbReference>
<dbReference type="AlphaFoldDB" id="A0A3S0ZLA6"/>
<gene>
    <name evidence="1" type="ORF">EGW08_011850</name>
</gene>
<dbReference type="EMBL" id="RQTK01000394">
    <property type="protein sequence ID" value="RUS80385.1"/>
    <property type="molecule type" value="Genomic_DNA"/>
</dbReference>
<sequence>MKNRLRNLNVPQAEKALPDAELCVHRRRARVFYDALKDVNNALVTVCFEAMENFSECYGKDCEATDYRTAVASLAKQTGKDFKITKAKILQINPGREKVSFKSNYTRQSCRHTVLKREKVGQEKSTDYRPAVASAEKLTWKDFKITEAKILQINARCDKVSSSPTTPNEVMMPALGRMKQSNAWHAVCPKYDVRIYENLQRGAGTR</sequence>
<keyword evidence="2" id="KW-1185">Reference proteome</keyword>
<comment type="caution">
    <text evidence="1">The sequence shown here is derived from an EMBL/GenBank/DDBJ whole genome shotgun (WGS) entry which is preliminary data.</text>
</comment>
<evidence type="ECO:0000313" key="2">
    <source>
        <dbReference type="Proteomes" id="UP000271974"/>
    </source>
</evidence>
<evidence type="ECO:0000313" key="1">
    <source>
        <dbReference type="EMBL" id="RUS80385.1"/>
    </source>
</evidence>
<accession>A0A3S0ZLA6</accession>
<organism evidence="1 2">
    <name type="scientific">Elysia chlorotica</name>
    <name type="common">Eastern emerald elysia</name>
    <name type="synonym">Sea slug</name>
    <dbReference type="NCBI Taxonomy" id="188477"/>
    <lineage>
        <taxon>Eukaryota</taxon>
        <taxon>Metazoa</taxon>
        <taxon>Spiralia</taxon>
        <taxon>Lophotrochozoa</taxon>
        <taxon>Mollusca</taxon>
        <taxon>Gastropoda</taxon>
        <taxon>Heterobranchia</taxon>
        <taxon>Euthyneura</taxon>
        <taxon>Panpulmonata</taxon>
        <taxon>Sacoglossa</taxon>
        <taxon>Placobranchoidea</taxon>
        <taxon>Plakobranchidae</taxon>
        <taxon>Elysia</taxon>
    </lineage>
</organism>